<dbReference type="PANTHER" id="PTHR31170:SF24">
    <property type="match status" value="1"/>
</dbReference>
<proteinExistence type="predicted"/>
<protein>
    <submittedName>
        <fullName evidence="1">Uncharacterized protein</fullName>
    </submittedName>
</protein>
<sequence length="236" mass="27541">MDRNDMEITLQGIQMDEQESERLVPDSQEIPLPPKICIYRISTTIPKTNQVAYIPQVISIGPIHFGNPKLEMMEMQNIYMDAFFKRVKLKEKENFFKLVCDCFLIDNQNQVFNSLEDDKMLHFVGLMRYILCGAPQNWTWDSYRIKLKYSASKLHQAGVVFKVAEGCKSLLDINFESGVLKMPILEVDENFETVLKNVMALEQCHYQCESYICNYIFLMDHLINTAEDVDLLTRQE</sequence>
<evidence type="ECO:0000313" key="2">
    <source>
        <dbReference type="Proteomes" id="UP000467840"/>
    </source>
</evidence>
<gene>
    <name evidence="1" type="ORF">GH714_035973</name>
</gene>
<name>A0A6A6N4W5_HEVBR</name>
<reference evidence="1 2" key="1">
    <citation type="journal article" date="2020" name="Mol. Plant">
        <title>The Chromosome-Based Rubber Tree Genome Provides New Insights into Spurge Genome Evolution and Rubber Biosynthesis.</title>
        <authorList>
            <person name="Liu J."/>
            <person name="Shi C."/>
            <person name="Shi C.C."/>
            <person name="Li W."/>
            <person name="Zhang Q.J."/>
            <person name="Zhang Y."/>
            <person name="Li K."/>
            <person name="Lu H.F."/>
            <person name="Shi C."/>
            <person name="Zhu S.T."/>
            <person name="Xiao Z.Y."/>
            <person name="Nan H."/>
            <person name="Yue Y."/>
            <person name="Zhu X.G."/>
            <person name="Wu Y."/>
            <person name="Hong X.N."/>
            <person name="Fan G.Y."/>
            <person name="Tong Y."/>
            <person name="Zhang D."/>
            <person name="Mao C.L."/>
            <person name="Liu Y.L."/>
            <person name="Hao S.J."/>
            <person name="Liu W.Q."/>
            <person name="Lv M.Q."/>
            <person name="Zhang H.B."/>
            <person name="Liu Y."/>
            <person name="Hu-Tang G.R."/>
            <person name="Wang J.P."/>
            <person name="Wang J.H."/>
            <person name="Sun Y.H."/>
            <person name="Ni S.B."/>
            <person name="Chen W.B."/>
            <person name="Zhang X.C."/>
            <person name="Jiao Y.N."/>
            <person name="Eichler E.E."/>
            <person name="Li G.H."/>
            <person name="Liu X."/>
            <person name="Gao L.Z."/>
        </authorList>
    </citation>
    <scope>NUCLEOTIDE SEQUENCE [LARGE SCALE GENOMIC DNA]</scope>
    <source>
        <strain evidence="2">cv. GT1</strain>
        <tissue evidence="1">Leaf</tissue>
    </source>
</reference>
<dbReference type="EMBL" id="JAAGAX010000003">
    <property type="protein sequence ID" value="KAF2321232.1"/>
    <property type="molecule type" value="Genomic_DNA"/>
</dbReference>
<dbReference type="AlphaFoldDB" id="A0A6A6N4W5"/>
<accession>A0A6A6N4W5</accession>
<keyword evidence="2" id="KW-1185">Reference proteome</keyword>
<dbReference type="PANTHER" id="PTHR31170">
    <property type="entry name" value="BNAC04G53230D PROTEIN"/>
    <property type="match status" value="1"/>
</dbReference>
<organism evidence="1 2">
    <name type="scientific">Hevea brasiliensis</name>
    <name type="common">Para rubber tree</name>
    <name type="synonym">Siphonia brasiliensis</name>
    <dbReference type="NCBI Taxonomy" id="3981"/>
    <lineage>
        <taxon>Eukaryota</taxon>
        <taxon>Viridiplantae</taxon>
        <taxon>Streptophyta</taxon>
        <taxon>Embryophyta</taxon>
        <taxon>Tracheophyta</taxon>
        <taxon>Spermatophyta</taxon>
        <taxon>Magnoliopsida</taxon>
        <taxon>eudicotyledons</taxon>
        <taxon>Gunneridae</taxon>
        <taxon>Pentapetalae</taxon>
        <taxon>rosids</taxon>
        <taxon>fabids</taxon>
        <taxon>Malpighiales</taxon>
        <taxon>Euphorbiaceae</taxon>
        <taxon>Crotonoideae</taxon>
        <taxon>Micrandreae</taxon>
        <taxon>Hevea</taxon>
    </lineage>
</organism>
<evidence type="ECO:0000313" key="1">
    <source>
        <dbReference type="EMBL" id="KAF2321232.1"/>
    </source>
</evidence>
<dbReference type="Proteomes" id="UP000467840">
    <property type="component" value="Chromosome 10"/>
</dbReference>
<dbReference type="InterPro" id="IPR004158">
    <property type="entry name" value="DUF247_pln"/>
</dbReference>
<dbReference type="Pfam" id="PF03140">
    <property type="entry name" value="DUF247"/>
    <property type="match status" value="2"/>
</dbReference>
<comment type="caution">
    <text evidence="1">The sequence shown here is derived from an EMBL/GenBank/DDBJ whole genome shotgun (WGS) entry which is preliminary data.</text>
</comment>